<evidence type="ECO:0000256" key="2">
    <source>
        <dbReference type="ARBA" id="ARBA00005244"/>
    </source>
</evidence>
<dbReference type="EMBL" id="MAEI02000001">
    <property type="protein sequence ID" value="MEO1782900.1"/>
    <property type="molecule type" value="Genomic_DNA"/>
</dbReference>
<comment type="similarity">
    <text evidence="2">Belongs to the CRISPR-associated protein Cas9 family. Subtype II-A subfamily.</text>
</comment>
<dbReference type="InterPro" id="IPR040656">
    <property type="entry name" value="Cas9_WED_dom"/>
</dbReference>
<keyword evidence="7" id="KW-0460">Magnesium</keyword>
<dbReference type="NCBIfam" id="TIGR01865">
    <property type="entry name" value="cas_Csn1"/>
    <property type="match status" value="1"/>
</dbReference>
<name>A0ABV0F4A3_9ENTE</name>
<keyword evidence="10 13" id="KW-0238">DNA-binding</keyword>
<comment type="similarity">
    <text evidence="13">Belongs to the CRISPR-associated Cas9 family.</text>
</comment>
<comment type="function">
    <text evidence="13">CRISPR (clustered regularly interspaced short palindromic repeat) is an adaptive immune system that provides protection against mobile genetic elements (viruses, transposable elements and conjugative plasmids). CRISPR clusters contain spacers, sequences complementary to antecedent mobile elements, and target invading nucleic acids. CRISPR clusters are transcribed and processed into CRISPR RNA (crRNA). In type II CRISPR systems correct processing of pre-crRNA requires a trans-encoded small RNA (tracrRNA), endogenous ribonuclease 3 (rnc) and this protein. The tracrRNA serves as a guide for ribonuclease 3-aided processing of pre-crRNA. Subsequently Cas9/crRNA/tracrRNA endonucleolytically cleaves linear or circular dsDNA target complementary to the spacer; Cas9 is inactive in the absence of the 2 guide RNAs (gRNA). Cas9 recognizes the protospacer adjacent motif (PAM) in the CRISPR repeat sequences to help distinguish self versus nonself, as targets within the bacterial CRISPR locus do not have PAMs. PAM recognition is also required for catalytic activity.</text>
</comment>
<keyword evidence="3 13" id="KW-0540">Nuclease</keyword>
<keyword evidence="9 13" id="KW-0051">Antiviral defense</keyword>
<organism evidence="15 16">
    <name type="scientific">Enterococcus diestrammenae</name>
    <dbReference type="NCBI Taxonomy" id="1155073"/>
    <lineage>
        <taxon>Bacteria</taxon>
        <taxon>Bacillati</taxon>
        <taxon>Bacillota</taxon>
        <taxon>Bacilli</taxon>
        <taxon>Lactobacillales</taxon>
        <taxon>Enterococcaceae</taxon>
        <taxon>Enterococcus</taxon>
    </lineage>
</organism>
<sequence>MGKLEKIDTKVNIGFDMGIASVGWSVLDNQTGKILETGVSIFPSGSASRNVERRGYRQSRRLLRRRKNRIADMDRFLAAHGFPFDNPYPRENPYLIRVKGLKEKLTREELAIALHHMVKRRGISYDLKDSEDETANGSNYQESIAINQQLLRDKSPAEIQLARLEEFGKVRGQVKNLSEDTSTTLLNVFPNSAYKEELLSILNEQQKYYPEIDDSFINDASAILTRKREYYIGPGSKKSRTDYGIYRRDGTTLKNLFELLIGKDKIFPEEYRASGNSFTAQMYNLLNDLNNLTVDSTEDGKLTTEQKGQIIEELMETTAKVTNVTMIKIIAKAAGTDAKGISKYRVDRDGQPEFHSMAIYRRLHKKFLETGIDITTWPAEFFDAFGPIVTLNSENGELRKWLEDEGRNNYEFLNEAIIDAIIAKKAAFNVVGKNKWHRFSLKTMHLLIPELLNTSKEQMTILSDMGLLHAHKKDYSKQAKVDVKYLTENIFNPVVRKSVKQAMDIFNALFEKYTNIAYLVIEMPRDDAEDEVEEKKQFQKFQLENEKEKERSLKVFQEQAGISDAQLYGQLRQHKKLRQKIRMWYQQEGKCPYSGKTIAAVDLFYRDNLFEVDHIIPLSVSFDDGQNNKVLCYSEENQEKGHQTPYSYMSRGGGQGFPALQAYVRTNKLLTNAKKKNLLFTDDINDIEVRKRFIARNLVDTRYASRIVLNELQQFVRSKNLSTKVTVIRGKLTSKLRERWHLNKSRDTHHHHAVDAAVIAVSPMLNMWEKNAEIIPLKVDENTIDLKTGESITDAQYAEQMYELPYARFLEQMPTLFEKIKFHHQVDKKMNRKVSDATLYSTRKAKVGKDKVEEDYVLGKIKDIYNYENYKKFKKIYDADKTKFLMQRIDLQTFAKLEQIISDYPAKIEITQPNGKVKPMDISPFELYRREHGPVTKYAKKNNGPAIKSLKFYDSKMGDDPIKITPENANGKEVILQSLKPWRTDVYYNQETDEYEIMGIKYADLKYIKGKYGIPKSKYQSLMVSEGVDTKSEFLFSLYKYDRICVSDDTKEKIELLFVSRTMPKKKGYVELKPIDRNQLDGKEVVSVYGAASNGRLKKRLTRKGYTLYKVNTDILGNPFYIKKEGNSPKNILDL</sequence>
<feature type="active site" description="For RuvC-like nuclease domain" evidence="13">
    <location>
        <position position="16"/>
    </location>
</feature>
<reference evidence="15" key="2">
    <citation type="submission" date="2024-02" db="EMBL/GenBank/DDBJ databases">
        <title>The Genome Sequence of Enterococcus diestrammenae JM9A.</title>
        <authorList>
            <person name="Earl A."/>
            <person name="Manson A."/>
            <person name="Gilmore M."/>
            <person name="Sanders J."/>
            <person name="Shea T."/>
            <person name="Howe W."/>
            <person name="Livny J."/>
            <person name="Cuomo C."/>
            <person name="Neafsey D."/>
            <person name="Birren B."/>
        </authorList>
    </citation>
    <scope>NUCLEOTIDE SEQUENCE</scope>
    <source>
        <strain evidence="15">JM9A</strain>
    </source>
</reference>
<evidence type="ECO:0000256" key="13">
    <source>
        <dbReference type="HAMAP-Rule" id="MF_01480"/>
    </source>
</evidence>
<dbReference type="EC" id="3.1.-.-" evidence="13"/>
<proteinExistence type="inferred from homology"/>
<dbReference type="PROSITE" id="PS51749">
    <property type="entry name" value="HNH_CAS9"/>
    <property type="match status" value="1"/>
</dbReference>
<dbReference type="Proteomes" id="UP001429357">
    <property type="component" value="Unassembled WGS sequence"/>
</dbReference>
<comment type="caution">
    <text evidence="13">Lacks conserved residue(s) required for the propagation of feature annotation.</text>
</comment>
<comment type="domain">
    <text evidence="13">Has 2 endonuclease domains. The discontinuous RuvC-like domain cleaves the target DNA noncomplementary to crRNA while the HNH nuclease domain cleaves the target DNA complementary to crRNA.</text>
</comment>
<keyword evidence="16" id="KW-1185">Reference proteome</keyword>
<dbReference type="InterPro" id="IPR040555">
    <property type="entry name" value="Cas9_PI2"/>
</dbReference>
<evidence type="ECO:0000256" key="4">
    <source>
        <dbReference type="ARBA" id="ARBA00022723"/>
    </source>
</evidence>
<comment type="caution">
    <text evidence="15">The sequence shown here is derived from an EMBL/GenBank/DDBJ whole genome shotgun (WGS) entry which is preliminary data.</text>
</comment>
<dbReference type="InterPro" id="IPR003615">
    <property type="entry name" value="HNH_nuc"/>
</dbReference>
<dbReference type="RefSeq" id="WP_237583953.1">
    <property type="nucleotide sequence ID" value="NZ_MAEI02000001.1"/>
</dbReference>
<evidence type="ECO:0000313" key="16">
    <source>
        <dbReference type="Proteomes" id="UP001429357"/>
    </source>
</evidence>
<evidence type="ECO:0000256" key="3">
    <source>
        <dbReference type="ARBA" id="ARBA00022722"/>
    </source>
</evidence>
<evidence type="ECO:0000256" key="6">
    <source>
        <dbReference type="ARBA" id="ARBA00022801"/>
    </source>
</evidence>
<comment type="subunit">
    <text evidence="12 13">Monomer. Binds crRNA and tracrRNA.</text>
</comment>
<dbReference type="HAMAP" id="MF_01480">
    <property type="entry name" value="Cas9"/>
    <property type="match status" value="1"/>
</dbReference>
<evidence type="ECO:0000256" key="8">
    <source>
        <dbReference type="ARBA" id="ARBA00022884"/>
    </source>
</evidence>
<dbReference type="InterPro" id="IPR041383">
    <property type="entry name" value="RuvC_III"/>
</dbReference>
<dbReference type="Pfam" id="PF13395">
    <property type="entry name" value="HNH_4"/>
    <property type="match status" value="1"/>
</dbReference>
<evidence type="ECO:0000256" key="12">
    <source>
        <dbReference type="ARBA" id="ARBA00046380"/>
    </source>
</evidence>
<dbReference type="Pfam" id="PF18070">
    <property type="entry name" value="Cas9_PI2"/>
    <property type="match status" value="1"/>
</dbReference>
<comment type="cofactor">
    <cofactor evidence="1">
        <name>Mg(2+)</name>
        <dbReference type="ChEBI" id="CHEBI:18420"/>
    </cofactor>
</comment>
<evidence type="ECO:0000259" key="14">
    <source>
        <dbReference type="PROSITE" id="PS51749"/>
    </source>
</evidence>
<protein>
    <recommendedName>
        <fullName evidence="13">CRISPR-associated endonuclease Cas9</fullName>
        <ecNumber evidence="13">3.1.-.-</ecNumber>
    </recommendedName>
</protein>
<evidence type="ECO:0000313" key="15">
    <source>
        <dbReference type="EMBL" id="MEO1782900.1"/>
    </source>
</evidence>
<feature type="domain" description="HNH Cas9-type" evidence="14">
    <location>
        <begin position="531"/>
        <end position="698"/>
    </location>
</feature>
<keyword evidence="5 13" id="KW-0255">Endonuclease</keyword>
<dbReference type="Pfam" id="PF18541">
    <property type="entry name" value="RuvC_III"/>
    <property type="match status" value="1"/>
</dbReference>
<keyword evidence="11" id="KW-0464">Manganese</keyword>
<evidence type="ECO:0000256" key="11">
    <source>
        <dbReference type="ARBA" id="ARBA00023211"/>
    </source>
</evidence>
<dbReference type="Gene3D" id="3.30.420.10">
    <property type="entry name" value="Ribonuclease H-like superfamily/Ribonuclease H"/>
    <property type="match status" value="2"/>
</dbReference>
<dbReference type="Gene3D" id="1.10.30.50">
    <property type="match status" value="1"/>
</dbReference>
<keyword evidence="8 13" id="KW-0694">RNA-binding</keyword>
<evidence type="ECO:0000256" key="10">
    <source>
        <dbReference type="ARBA" id="ARBA00023125"/>
    </source>
</evidence>
<dbReference type="InterPro" id="IPR033114">
    <property type="entry name" value="HNH_CAS9"/>
</dbReference>
<dbReference type="Pfam" id="PF18061">
    <property type="entry name" value="CRISPR_Cas9_WED"/>
    <property type="match status" value="1"/>
</dbReference>
<keyword evidence="6 13" id="KW-0378">Hydrolase</keyword>
<evidence type="ECO:0000256" key="1">
    <source>
        <dbReference type="ARBA" id="ARBA00001946"/>
    </source>
</evidence>
<dbReference type="InterPro" id="IPR036397">
    <property type="entry name" value="RNaseH_sf"/>
</dbReference>
<evidence type="ECO:0000256" key="7">
    <source>
        <dbReference type="ARBA" id="ARBA00022842"/>
    </source>
</evidence>
<keyword evidence="4" id="KW-0479">Metal-binding</keyword>
<evidence type="ECO:0000256" key="5">
    <source>
        <dbReference type="ARBA" id="ARBA00022759"/>
    </source>
</evidence>
<feature type="active site" description="Proton acceptor for HNH nuclease domain" evidence="13">
    <location>
        <position position="614"/>
    </location>
</feature>
<accession>A0ABV0F4A3</accession>
<gene>
    <name evidence="13" type="primary">cas9</name>
    <name evidence="15" type="ORF">BAU18_002517</name>
</gene>
<evidence type="ECO:0000256" key="9">
    <source>
        <dbReference type="ARBA" id="ARBA00023118"/>
    </source>
</evidence>
<dbReference type="InterPro" id="IPR028629">
    <property type="entry name" value="Cas9"/>
</dbReference>
<reference evidence="15" key="1">
    <citation type="submission" date="2016-06" db="EMBL/GenBank/DDBJ databases">
        <authorList>
            <person name="Van Tyne D."/>
        </authorList>
    </citation>
    <scope>NUCLEOTIDE SEQUENCE</scope>
    <source>
        <strain evidence="15">JM9A</strain>
    </source>
</reference>